<dbReference type="EMBL" id="CP060715">
    <property type="protein sequence ID" value="QNN60287.1"/>
    <property type="molecule type" value="Genomic_DNA"/>
</dbReference>
<dbReference type="GO" id="GO:0009103">
    <property type="term" value="P:lipopolysaccharide biosynthetic process"/>
    <property type="evidence" value="ECO:0007669"/>
    <property type="project" value="TreeGrafter"/>
</dbReference>
<evidence type="ECO:0000313" key="4">
    <source>
        <dbReference type="Proteomes" id="UP000515928"/>
    </source>
</evidence>
<accession>A0A7G9RXG2</accession>
<dbReference type="Proteomes" id="UP000515928">
    <property type="component" value="Chromosome"/>
</dbReference>
<evidence type="ECO:0000256" key="1">
    <source>
        <dbReference type="ARBA" id="ARBA00022679"/>
    </source>
</evidence>
<keyword evidence="4" id="KW-1185">Reference proteome</keyword>
<dbReference type="CDD" id="cd03794">
    <property type="entry name" value="GT4_WbuB-like"/>
    <property type="match status" value="1"/>
</dbReference>
<keyword evidence="1 3" id="KW-0808">Transferase</keyword>
<evidence type="ECO:0000313" key="3">
    <source>
        <dbReference type="EMBL" id="QNN60287.1"/>
    </source>
</evidence>
<sequence>MKVLYISSTYSGMHQSSIYFDLMQEFHKHGHDVYIAYAREKRLNKKTELYQDNNITYLGVKTMNMTKNTNKIEKGLATISIDSLFLRAFKKHFSNKDFDLVLYSTPPITFSDSLDYLKHRNPSAKFFLMLKDIFPQNAVDLELMSQKGLAHKFFKHKEMKLYQSADFIGVMSPANKEYFIKHYPKYSDKLCILPNTISIKDKKSIVAKRSDFGLGDDKFLLFFGGNLGEPQSIPFIIECAKKIDNPNIQIIIAGSGSKQNIISEYSEEFPDKLKYFGQLPSEEYQKLASLTDVGLIFLDYRFTIPNFPQRVLSYMESGVPVICATDVVSDVGSVAEEGNYGFKVSSQNPDEWYQAVENLYNSPDLVKAMGENGRKYLVENYDVKCSYQIIMDMLQNNQ</sequence>
<proteinExistence type="predicted"/>
<dbReference type="AlphaFoldDB" id="A0A7G9RXG2"/>
<dbReference type="GO" id="GO:0016757">
    <property type="term" value="F:glycosyltransferase activity"/>
    <property type="evidence" value="ECO:0007669"/>
    <property type="project" value="InterPro"/>
</dbReference>
<dbReference type="PANTHER" id="PTHR46401">
    <property type="entry name" value="GLYCOSYLTRANSFERASE WBBK-RELATED"/>
    <property type="match status" value="1"/>
</dbReference>
<dbReference type="SUPFAM" id="SSF53756">
    <property type="entry name" value="UDP-Glycosyltransferase/glycogen phosphorylase"/>
    <property type="match status" value="1"/>
</dbReference>
<gene>
    <name evidence="3" type="ORF">H9L01_07900</name>
</gene>
<dbReference type="KEGG" id="eio:H9L01_07900"/>
<reference evidence="3 4" key="1">
    <citation type="submission" date="2020-08" db="EMBL/GenBank/DDBJ databases">
        <title>Genome sequence of Erysipelothrix inopinata DSM 15511T.</title>
        <authorList>
            <person name="Hyun D.-W."/>
            <person name="Bae J.-W."/>
        </authorList>
    </citation>
    <scope>NUCLEOTIDE SEQUENCE [LARGE SCALE GENOMIC DNA]</scope>
    <source>
        <strain evidence="3 4">DSM 15511</strain>
    </source>
</reference>
<protein>
    <submittedName>
        <fullName evidence="3">Glycosyltransferase family 4 protein</fullName>
    </submittedName>
</protein>
<dbReference type="RefSeq" id="WP_187533417.1">
    <property type="nucleotide sequence ID" value="NZ_CBCSHU010000007.1"/>
</dbReference>
<organism evidence="3 4">
    <name type="scientific">Erysipelothrix inopinata</name>
    <dbReference type="NCBI Taxonomy" id="225084"/>
    <lineage>
        <taxon>Bacteria</taxon>
        <taxon>Bacillati</taxon>
        <taxon>Bacillota</taxon>
        <taxon>Erysipelotrichia</taxon>
        <taxon>Erysipelotrichales</taxon>
        <taxon>Erysipelotrichaceae</taxon>
        <taxon>Erysipelothrix</taxon>
    </lineage>
</organism>
<evidence type="ECO:0000259" key="2">
    <source>
        <dbReference type="Pfam" id="PF00534"/>
    </source>
</evidence>
<dbReference type="Pfam" id="PF00534">
    <property type="entry name" value="Glycos_transf_1"/>
    <property type="match status" value="1"/>
</dbReference>
<feature type="domain" description="Glycosyl transferase family 1" evidence="2">
    <location>
        <begin position="209"/>
        <end position="375"/>
    </location>
</feature>
<dbReference type="InterPro" id="IPR001296">
    <property type="entry name" value="Glyco_trans_1"/>
</dbReference>
<dbReference type="PANTHER" id="PTHR46401:SF2">
    <property type="entry name" value="GLYCOSYLTRANSFERASE WBBK-RELATED"/>
    <property type="match status" value="1"/>
</dbReference>
<name>A0A7G9RXG2_9FIRM</name>
<dbReference type="Gene3D" id="3.40.50.2000">
    <property type="entry name" value="Glycogen Phosphorylase B"/>
    <property type="match status" value="2"/>
</dbReference>